<dbReference type="KEGG" id="cna:AB433_17045"/>
<dbReference type="PANTHER" id="PTHR39173">
    <property type="entry name" value="ACETYLTRANSFERASE"/>
    <property type="match status" value="1"/>
</dbReference>
<dbReference type="GO" id="GO:0016747">
    <property type="term" value="F:acyltransferase activity, transferring groups other than amino-acyl groups"/>
    <property type="evidence" value="ECO:0007669"/>
    <property type="project" value="InterPro"/>
</dbReference>
<dbReference type="InterPro" id="IPR016181">
    <property type="entry name" value="Acyl_CoA_acyltransferase"/>
</dbReference>
<organism evidence="1 2">
    <name type="scientific">Croceicoccus naphthovorans</name>
    <dbReference type="NCBI Taxonomy" id="1348774"/>
    <lineage>
        <taxon>Bacteria</taxon>
        <taxon>Pseudomonadati</taxon>
        <taxon>Pseudomonadota</taxon>
        <taxon>Alphaproteobacteria</taxon>
        <taxon>Sphingomonadales</taxon>
        <taxon>Erythrobacteraceae</taxon>
        <taxon>Croceicoccus</taxon>
    </lineage>
</organism>
<dbReference type="Pfam" id="PF13302">
    <property type="entry name" value="Acetyltransf_3"/>
    <property type="match status" value="1"/>
</dbReference>
<dbReference type="AlphaFoldDB" id="A0A0G3XLJ0"/>
<evidence type="ECO:0000313" key="2">
    <source>
        <dbReference type="Proteomes" id="UP000035287"/>
    </source>
</evidence>
<dbReference type="Proteomes" id="UP000035287">
    <property type="component" value="Chromosome"/>
</dbReference>
<dbReference type="PATRIC" id="fig|1348774.3.peg.3583"/>
<name>A0A0G3XLJ0_9SPHN</name>
<dbReference type="RefSeq" id="WP_047822723.1">
    <property type="nucleotide sequence ID" value="NZ_CP011770.1"/>
</dbReference>
<accession>A0A0G3XLJ0</accession>
<sequence length="188" mass="20433">MKLVRPTSAMLPAYRDALQRGFLPHNTEQVRLEQLRQLDEDPYGLIALTHDPEGKGPPFVRPDGSQQARLPGITRWMWHDGADGGPFVGAINLRWQAGTSALPPKVPGHIGYTVCAWHRGKGHGTVALIAILAEAQQIGLDHVLLTVDEDNTASRRTIEKAGGACIGPFEAGALLHPDVSSLLYRIDL</sequence>
<dbReference type="Gene3D" id="3.40.630.30">
    <property type="match status" value="1"/>
</dbReference>
<dbReference type="STRING" id="1348774.AB433_17045"/>
<proteinExistence type="predicted"/>
<dbReference type="SUPFAM" id="SSF55729">
    <property type="entry name" value="Acyl-CoA N-acyltransferases (Nat)"/>
    <property type="match status" value="1"/>
</dbReference>
<dbReference type="PROSITE" id="PS51186">
    <property type="entry name" value="GNAT"/>
    <property type="match status" value="1"/>
</dbReference>
<dbReference type="InterPro" id="IPR000182">
    <property type="entry name" value="GNAT_dom"/>
</dbReference>
<dbReference type="OrthoDB" id="9804153at2"/>
<reference evidence="1 2" key="1">
    <citation type="submission" date="2015-06" db="EMBL/GenBank/DDBJ databases">
        <authorList>
            <person name="Zeng Y."/>
            <person name="Huang Y."/>
        </authorList>
    </citation>
    <scope>NUCLEOTIDE SEQUENCE [LARGE SCALE GENOMIC DNA]</scope>
    <source>
        <strain evidence="1 2">PQ-2</strain>
    </source>
</reference>
<dbReference type="PANTHER" id="PTHR39173:SF1">
    <property type="entry name" value="ACETYLTRANSFERASE"/>
    <property type="match status" value="1"/>
</dbReference>
<evidence type="ECO:0000313" key="1">
    <source>
        <dbReference type="EMBL" id="AKM11298.1"/>
    </source>
</evidence>
<dbReference type="EMBL" id="CP011770">
    <property type="protein sequence ID" value="AKM11298.1"/>
    <property type="molecule type" value="Genomic_DNA"/>
</dbReference>
<protein>
    <submittedName>
        <fullName evidence="1">Uncharacterized protein</fullName>
    </submittedName>
</protein>
<keyword evidence="2" id="KW-1185">Reference proteome</keyword>
<gene>
    <name evidence="1" type="ORF">AB433_17045</name>
</gene>